<gene>
    <name evidence="1" type="ORF">ACOLOM_LOCUS5180</name>
</gene>
<name>A0ACA9M0C2_9GLOM</name>
<reference evidence="1" key="1">
    <citation type="submission" date="2021-06" db="EMBL/GenBank/DDBJ databases">
        <authorList>
            <person name="Kallberg Y."/>
            <person name="Tangrot J."/>
            <person name="Rosling A."/>
        </authorList>
    </citation>
    <scope>NUCLEOTIDE SEQUENCE</scope>
    <source>
        <strain evidence="1">CL356</strain>
    </source>
</reference>
<dbReference type="Proteomes" id="UP000789525">
    <property type="component" value="Unassembled WGS sequence"/>
</dbReference>
<sequence length="146" mass="16797">MSTNVPPLNGDRNGVFRIVIHGNSGTGKTTLSDRLGQVLNLPVIHLDEIHWRPNWTEAPDEEMVEELRVIIERGKASNTGWIVDGNYENCTKRIMDFEATDLISRSRYLPRFEEDKALDGGKWRRLGDIDEQQKWLEGVQRHIKTS</sequence>
<dbReference type="EMBL" id="CAJVPT010009237">
    <property type="protein sequence ID" value="CAG8559645.1"/>
    <property type="molecule type" value="Genomic_DNA"/>
</dbReference>
<comment type="caution">
    <text evidence="1">The sequence shown here is derived from an EMBL/GenBank/DDBJ whole genome shotgun (WGS) entry which is preliminary data.</text>
</comment>
<evidence type="ECO:0000313" key="2">
    <source>
        <dbReference type="Proteomes" id="UP000789525"/>
    </source>
</evidence>
<protein>
    <submittedName>
        <fullName evidence="1">4592_t:CDS:1</fullName>
    </submittedName>
</protein>
<proteinExistence type="predicted"/>
<evidence type="ECO:0000313" key="1">
    <source>
        <dbReference type="EMBL" id="CAG8559645.1"/>
    </source>
</evidence>
<keyword evidence="2" id="KW-1185">Reference proteome</keyword>
<accession>A0ACA9M0C2</accession>
<organism evidence="1 2">
    <name type="scientific">Acaulospora colombiana</name>
    <dbReference type="NCBI Taxonomy" id="27376"/>
    <lineage>
        <taxon>Eukaryota</taxon>
        <taxon>Fungi</taxon>
        <taxon>Fungi incertae sedis</taxon>
        <taxon>Mucoromycota</taxon>
        <taxon>Glomeromycotina</taxon>
        <taxon>Glomeromycetes</taxon>
        <taxon>Diversisporales</taxon>
        <taxon>Acaulosporaceae</taxon>
        <taxon>Acaulospora</taxon>
    </lineage>
</organism>